<gene>
    <name evidence="7" type="ORF">OCV77_02150</name>
</gene>
<sequence length="551" mass="59159">MKELKPMLFTCLKGYTKEQLLKDVVAGVIVAIIALPLSIALALASGVGPEEGLYTAIVAGFLISFLGGSRVQIAGPTAAFATIVAGIVARNGMDGLMLATLLAGVFLILMGLFHFGNLIRFIPYTITTGFTAGIAVTIVIGQLKDFFGLTYAEGVKPIETMEKLKAVVSSFSTINLYSVLVGVICLAILILWPRVCAKIPGSLIAVLAGILLIKGLHLPVNTIGDLYTVSNRLPYLHVPSFSLSMAQTVLPDAFTIAILAAIESLLSCVVADGMTNSRHRSNTELVAQGVGNIGSALFGGIPATGAIARTAANIKSGGKTPVAGMVHSITLLLILVVLMPYAALIPMPAIAAILFQVSYNMCQWRPFFHLVKTAPKSDISVLVLTFVLTIVFDLVVAIEIGLLLTCLLFMKRMSDETDVRSWKYAEDEWDDTAKLIHLPLSVRVYEINGPLFFGAAGRIAEISVKDFTKCLIIRMRSVPAIDATAMNALEELYNRCSRQGIIMIFSHVNEQPMHTMEKAGFLDKVGREHFCTHIDDAIAMATEISGNVPSC</sequence>
<dbReference type="InterPro" id="IPR001902">
    <property type="entry name" value="SLC26A/SulP_fam"/>
</dbReference>
<feature type="transmembrane region" description="Helical" evidence="5">
    <location>
        <begin position="379"/>
        <end position="410"/>
    </location>
</feature>
<proteinExistence type="predicted"/>
<name>A0ABT2SZC2_9FIRM</name>
<dbReference type="EMBL" id="JAOQKJ010000002">
    <property type="protein sequence ID" value="MCU6743315.1"/>
    <property type="molecule type" value="Genomic_DNA"/>
</dbReference>
<dbReference type="InterPro" id="IPR036513">
    <property type="entry name" value="STAS_dom_sf"/>
</dbReference>
<evidence type="ECO:0000256" key="3">
    <source>
        <dbReference type="ARBA" id="ARBA00022989"/>
    </source>
</evidence>
<feature type="transmembrane region" description="Helical" evidence="5">
    <location>
        <begin position="329"/>
        <end position="359"/>
    </location>
</feature>
<feature type="transmembrane region" description="Helical" evidence="5">
    <location>
        <begin position="174"/>
        <end position="192"/>
    </location>
</feature>
<keyword evidence="4 5" id="KW-0472">Membrane</keyword>
<dbReference type="Pfam" id="PF01740">
    <property type="entry name" value="STAS"/>
    <property type="match status" value="1"/>
</dbReference>
<dbReference type="PROSITE" id="PS50801">
    <property type="entry name" value="STAS"/>
    <property type="match status" value="1"/>
</dbReference>
<evidence type="ECO:0000256" key="4">
    <source>
        <dbReference type="ARBA" id="ARBA00023136"/>
    </source>
</evidence>
<dbReference type="Pfam" id="PF00916">
    <property type="entry name" value="Sulfate_transp"/>
    <property type="match status" value="1"/>
</dbReference>
<keyword evidence="8" id="KW-1185">Reference proteome</keyword>
<reference evidence="7 8" key="1">
    <citation type="journal article" date="2021" name="ISME Commun">
        <title>Automated analysis of genomic sequences facilitates high-throughput and comprehensive description of bacteria.</title>
        <authorList>
            <person name="Hitch T.C.A."/>
        </authorList>
    </citation>
    <scope>NUCLEOTIDE SEQUENCE [LARGE SCALE GENOMIC DNA]</scope>
    <source>
        <strain evidence="7 8">Sanger_18</strain>
    </source>
</reference>
<feature type="transmembrane region" description="Helical" evidence="5">
    <location>
        <begin position="52"/>
        <end position="68"/>
    </location>
</feature>
<feature type="transmembrane region" description="Helical" evidence="5">
    <location>
        <begin position="199"/>
        <end position="217"/>
    </location>
</feature>
<feature type="transmembrane region" description="Helical" evidence="5">
    <location>
        <begin position="122"/>
        <end position="143"/>
    </location>
</feature>
<evidence type="ECO:0000313" key="8">
    <source>
        <dbReference type="Proteomes" id="UP001652432"/>
    </source>
</evidence>
<organism evidence="7 8">
    <name type="scientific">Suilimivivens aceti</name>
    <dbReference type="NCBI Taxonomy" id="2981774"/>
    <lineage>
        <taxon>Bacteria</taxon>
        <taxon>Bacillati</taxon>
        <taxon>Bacillota</taxon>
        <taxon>Clostridia</taxon>
        <taxon>Lachnospirales</taxon>
        <taxon>Lachnospiraceae</taxon>
        <taxon>Suilimivivens</taxon>
    </lineage>
</organism>
<dbReference type="RefSeq" id="WP_262572957.1">
    <property type="nucleotide sequence ID" value="NZ_JAOQKJ010000002.1"/>
</dbReference>
<keyword evidence="3 5" id="KW-1133">Transmembrane helix</keyword>
<accession>A0ABT2SZC2</accession>
<dbReference type="InterPro" id="IPR002645">
    <property type="entry name" value="STAS_dom"/>
</dbReference>
<evidence type="ECO:0000313" key="7">
    <source>
        <dbReference type="EMBL" id="MCU6743315.1"/>
    </source>
</evidence>
<dbReference type="SUPFAM" id="SSF52091">
    <property type="entry name" value="SpoIIaa-like"/>
    <property type="match status" value="1"/>
</dbReference>
<feature type="transmembrane region" description="Helical" evidence="5">
    <location>
        <begin position="253"/>
        <end position="271"/>
    </location>
</feature>
<evidence type="ECO:0000259" key="6">
    <source>
        <dbReference type="PROSITE" id="PS50801"/>
    </source>
</evidence>
<evidence type="ECO:0000256" key="2">
    <source>
        <dbReference type="ARBA" id="ARBA00022692"/>
    </source>
</evidence>
<dbReference type="InterPro" id="IPR011547">
    <property type="entry name" value="SLC26A/SulP_dom"/>
</dbReference>
<feature type="transmembrane region" description="Helical" evidence="5">
    <location>
        <begin position="20"/>
        <end position="46"/>
    </location>
</feature>
<comment type="caution">
    <text evidence="7">The sequence shown here is derived from an EMBL/GenBank/DDBJ whole genome shotgun (WGS) entry which is preliminary data.</text>
</comment>
<feature type="transmembrane region" description="Helical" evidence="5">
    <location>
        <begin position="95"/>
        <end position="115"/>
    </location>
</feature>
<evidence type="ECO:0000256" key="1">
    <source>
        <dbReference type="ARBA" id="ARBA00004141"/>
    </source>
</evidence>
<protein>
    <submittedName>
        <fullName evidence="7">SulP family inorganic anion transporter</fullName>
    </submittedName>
</protein>
<dbReference type="Gene3D" id="3.30.750.24">
    <property type="entry name" value="STAS domain"/>
    <property type="match status" value="1"/>
</dbReference>
<feature type="domain" description="STAS" evidence="6">
    <location>
        <begin position="441"/>
        <end position="541"/>
    </location>
</feature>
<keyword evidence="2 5" id="KW-0812">Transmembrane</keyword>
<dbReference type="PANTHER" id="PTHR11814">
    <property type="entry name" value="SULFATE TRANSPORTER"/>
    <property type="match status" value="1"/>
</dbReference>
<dbReference type="Proteomes" id="UP001652432">
    <property type="component" value="Unassembled WGS sequence"/>
</dbReference>
<dbReference type="CDD" id="cd07042">
    <property type="entry name" value="STAS_SulP_like_sulfate_transporter"/>
    <property type="match status" value="1"/>
</dbReference>
<evidence type="ECO:0000256" key="5">
    <source>
        <dbReference type="SAM" id="Phobius"/>
    </source>
</evidence>
<comment type="subcellular location">
    <subcellularLocation>
        <location evidence="1">Membrane</location>
        <topology evidence="1">Multi-pass membrane protein</topology>
    </subcellularLocation>
</comment>